<evidence type="ECO:0000256" key="8">
    <source>
        <dbReference type="ARBA" id="ARBA00022833"/>
    </source>
</evidence>
<evidence type="ECO:0000256" key="2">
    <source>
        <dbReference type="ARBA" id="ARBA00009409"/>
    </source>
</evidence>
<evidence type="ECO:0000259" key="16">
    <source>
        <dbReference type="PROSITE" id="PS51066"/>
    </source>
</evidence>
<comment type="caution">
    <text evidence="15">Lacks conserved residue(s) required for the propagation of feature annotation.</text>
</comment>
<comment type="subunit">
    <text evidence="3 15">Monomer.</text>
</comment>
<evidence type="ECO:0000256" key="3">
    <source>
        <dbReference type="ARBA" id="ARBA00011245"/>
    </source>
</evidence>
<dbReference type="Pfam" id="PF06827">
    <property type="entry name" value="zf-FPG_IleRS"/>
    <property type="match status" value="1"/>
</dbReference>
<dbReference type="SUPFAM" id="SSF46946">
    <property type="entry name" value="S13-like H2TH domain"/>
    <property type="match status" value="1"/>
</dbReference>
<keyword evidence="13 15" id="KW-0326">Glycosidase</keyword>
<keyword evidence="7 15" id="KW-0378">Hydrolase</keyword>
<evidence type="ECO:0000256" key="5">
    <source>
        <dbReference type="ARBA" id="ARBA00022763"/>
    </source>
</evidence>
<name>A0A7C4ZFS9_9DEIN</name>
<feature type="active site" description="Proton donor" evidence="15">
    <location>
        <position position="3"/>
    </location>
</feature>
<keyword evidence="5 15" id="KW-0227">DNA damage</keyword>
<dbReference type="Pfam" id="PF06831">
    <property type="entry name" value="H2TH"/>
    <property type="match status" value="1"/>
</dbReference>
<keyword evidence="11 15" id="KW-0456">Lyase</keyword>
<protein>
    <recommendedName>
        <fullName evidence="15">Formamidopyrimidine-DNA glycosylase</fullName>
        <shortName evidence="15">Fapy-DNA glycosylase</shortName>
        <ecNumber evidence="15">3.2.2.23</ecNumber>
    </recommendedName>
    <alternativeName>
        <fullName evidence="15">DNA-(apurinic or apyrimidinic site) lyase MutM</fullName>
        <shortName evidence="15">AP lyase MutM</shortName>
        <ecNumber evidence="15">4.2.99.18</ecNumber>
    </alternativeName>
</protein>
<dbReference type="GO" id="GO:0003684">
    <property type="term" value="F:damaged DNA binding"/>
    <property type="evidence" value="ECO:0007669"/>
    <property type="project" value="InterPro"/>
</dbReference>
<evidence type="ECO:0000256" key="13">
    <source>
        <dbReference type="ARBA" id="ARBA00023295"/>
    </source>
</evidence>
<dbReference type="GO" id="GO:0006284">
    <property type="term" value="P:base-excision repair"/>
    <property type="evidence" value="ECO:0007669"/>
    <property type="project" value="InterPro"/>
</dbReference>
<comment type="cofactor">
    <cofactor evidence="15">
        <name>Zn(2+)</name>
        <dbReference type="ChEBI" id="CHEBI:29105"/>
    </cofactor>
    <text evidence="15">Binds 1 zinc ion per subunit.</text>
</comment>
<dbReference type="GO" id="GO:0034039">
    <property type="term" value="F:8-oxo-7,8-dihydroguanine DNA N-glycosylase activity"/>
    <property type="evidence" value="ECO:0007669"/>
    <property type="project" value="TreeGrafter"/>
</dbReference>
<evidence type="ECO:0000313" key="18">
    <source>
        <dbReference type="EMBL" id="HGY08877.1"/>
    </source>
</evidence>
<keyword evidence="4 15" id="KW-0479">Metal-binding</keyword>
<dbReference type="NCBIfam" id="TIGR00577">
    <property type="entry name" value="fpg"/>
    <property type="match status" value="1"/>
</dbReference>
<feature type="active site" description="Proton donor; for beta-elimination activity" evidence="15">
    <location>
        <position position="53"/>
    </location>
</feature>
<feature type="binding site" evidence="15">
    <location>
        <position position="82"/>
    </location>
    <ligand>
        <name>DNA</name>
        <dbReference type="ChEBI" id="CHEBI:16991"/>
    </ligand>
</feature>
<dbReference type="EC" id="3.2.2.23" evidence="15"/>
<keyword evidence="6 15" id="KW-0863">Zinc-finger</keyword>
<keyword evidence="10 15" id="KW-0234">DNA repair</keyword>
<proteinExistence type="inferred from homology"/>
<dbReference type="GO" id="GO:0008270">
    <property type="term" value="F:zinc ion binding"/>
    <property type="evidence" value="ECO:0007669"/>
    <property type="project" value="UniProtKB-UniRule"/>
</dbReference>
<dbReference type="InterPro" id="IPR020629">
    <property type="entry name" value="FPG_Glyclase"/>
</dbReference>
<keyword evidence="8 15" id="KW-0862">Zinc</keyword>
<dbReference type="PROSITE" id="PS51066">
    <property type="entry name" value="ZF_FPG_2"/>
    <property type="match status" value="1"/>
</dbReference>
<gene>
    <name evidence="15 18" type="primary">mutM</name>
    <name evidence="15" type="synonym">fpg</name>
    <name evidence="18" type="ORF">ENK37_02325</name>
</gene>
<dbReference type="PANTHER" id="PTHR22993">
    <property type="entry name" value="FORMAMIDOPYRIMIDINE-DNA GLYCOSYLASE"/>
    <property type="match status" value="1"/>
</dbReference>
<feature type="active site" description="Schiff-base intermediate with DNA" evidence="15">
    <location>
        <position position="2"/>
    </location>
</feature>
<dbReference type="GO" id="GO:0140078">
    <property type="term" value="F:class I DNA-(apurinic or apyrimidinic site) endonuclease activity"/>
    <property type="evidence" value="ECO:0007669"/>
    <property type="project" value="UniProtKB-EC"/>
</dbReference>
<evidence type="ECO:0000256" key="6">
    <source>
        <dbReference type="ARBA" id="ARBA00022771"/>
    </source>
</evidence>
<comment type="caution">
    <text evidence="18">The sequence shown here is derived from an EMBL/GenBank/DDBJ whole genome shotgun (WGS) entry which is preliminary data.</text>
</comment>
<dbReference type="InterPro" id="IPR010663">
    <property type="entry name" value="Znf_FPG/IleRS"/>
</dbReference>
<feature type="active site" description="Proton donor; for delta-elimination activity" evidence="15">
    <location>
        <position position="254"/>
    </location>
</feature>
<feature type="binding site" evidence="15">
    <location>
        <position position="100"/>
    </location>
    <ligand>
        <name>DNA</name>
        <dbReference type="ChEBI" id="CHEBI:16991"/>
    </ligand>
</feature>
<feature type="domain" description="Formamidopyrimidine-DNA glycosylase catalytic" evidence="17">
    <location>
        <begin position="2"/>
        <end position="103"/>
    </location>
</feature>
<dbReference type="InterPro" id="IPR015886">
    <property type="entry name" value="H2TH_FPG"/>
</dbReference>
<organism evidence="18">
    <name type="scientific">Oceanithermus profundus</name>
    <dbReference type="NCBI Taxonomy" id="187137"/>
    <lineage>
        <taxon>Bacteria</taxon>
        <taxon>Thermotogati</taxon>
        <taxon>Deinococcota</taxon>
        <taxon>Deinococci</taxon>
        <taxon>Thermales</taxon>
        <taxon>Thermaceae</taxon>
        <taxon>Oceanithermus</taxon>
    </lineage>
</organism>
<dbReference type="Proteomes" id="UP000885759">
    <property type="component" value="Unassembled WGS sequence"/>
</dbReference>
<dbReference type="SMART" id="SM01232">
    <property type="entry name" value="H2TH"/>
    <property type="match status" value="1"/>
</dbReference>
<dbReference type="CDD" id="cd08966">
    <property type="entry name" value="EcFpg-like_N"/>
    <property type="match status" value="1"/>
</dbReference>
<evidence type="ECO:0000256" key="7">
    <source>
        <dbReference type="ARBA" id="ARBA00022801"/>
    </source>
</evidence>
<sequence length="265" mass="29807">MPELPEVETVRRMIAPHVEGRRLRAVRHRDPDRYPSLEGAANRRVHALRRRGKYLIFALEGGLELIVHLGMSGSLRLDEGRHTRARIELDGATLYFNDPRRFGRLRLVLRGRYEAIPTLARMGPEPLSRAFTARSFAARLRRMQRPLKTALLTQEPVAGLGNIYADEALWKARLRPLHPAHALGDAEVRRLHRAVRAVLRRAVELGGSTLGDGAYTRPDGEPGYFQIEHAVYGRAGEACPRCGAKVARFVLGGRSTHVCPRCQRL</sequence>
<dbReference type="EMBL" id="DRPZ01000066">
    <property type="protein sequence ID" value="HGY08877.1"/>
    <property type="molecule type" value="Genomic_DNA"/>
</dbReference>
<comment type="function">
    <text evidence="15">Involved in base excision repair of DNA damaged by oxidation or by mutagenic agents. Acts as DNA glycosylase that recognizes and removes damaged bases. Has a preference for oxidized purines, such as 7,8-dihydro-8-oxoguanine (8-oxoG). Has AP (apurinic/apyrimidinic) lyase activity and introduces nicks in the DNA strand. Cleaves the DNA backbone by beta-delta elimination to generate a single-strand break at the site of the removed base with both 3'- and 5'-phosphates.</text>
</comment>
<dbReference type="PROSITE" id="PS51068">
    <property type="entry name" value="FPG_CAT"/>
    <property type="match status" value="1"/>
</dbReference>
<evidence type="ECO:0000256" key="14">
    <source>
        <dbReference type="ARBA" id="ARBA00044632"/>
    </source>
</evidence>
<dbReference type="PANTHER" id="PTHR22993:SF9">
    <property type="entry name" value="FORMAMIDOPYRIMIDINE-DNA GLYCOSYLASE"/>
    <property type="match status" value="1"/>
</dbReference>
<dbReference type="InterPro" id="IPR012319">
    <property type="entry name" value="FPG_cat"/>
</dbReference>
<evidence type="ECO:0000256" key="11">
    <source>
        <dbReference type="ARBA" id="ARBA00023239"/>
    </source>
</evidence>
<reference evidence="18" key="1">
    <citation type="journal article" date="2020" name="mSystems">
        <title>Genome- and Community-Level Interaction Insights into Carbon Utilization and Element Cycling Functions of Hydrothermarchaeota in Hydrothermal Sediment.</title>
        <authorList>
            <person name="Zhou Z."/>
            <person name="Liu Y."/>
            <person name="Xu W."/>
            <person name="Pan J."/>
            <person name="Luo Z.H."/>
            <person name="Li M."/>
        </authorList>
    </citation>
    <scope>NUCLEOTIDE SEQUENCE [LARGE SCALE GENOMIC DNA]</scope>
    <source>
        <strain evidence="18">HyVt-570</strain>
    </source>
</reference>
<evidence type="ECO:0000256" key="10">
    <source>
        <dbReference type="ARBA" id="ARBA00023204"/>
    </source>
</evidence>
<feature type="domain" description="FPG-type" evidence="16">
    <location>
        <begin position="230"/>
        <end position="264"/>
    </location>
</feature>
<evidence type="ECO:0000256" key="9">
    <source>
        <dbReference type="ARBA" id="ARBA00023125"/>
    </source>
</evidence>
<comment type="catalytic activity">
    <reaction evidence="14 15">
        <text>2'-deoxyribonucleotide-(2'-deoxyribose 5'-phosphate)-2'-deoxyribonucleotide-DNA = a 3'-end 2'-deoxyribonucleotide-(2,3-dehydro-2,3-deoxyribose 5'-phosphate)-DNA + a 5'-end 5'-phospho-2'-deoxyribonucleoside-DNA + H(+)</text>
        <dbReference type="Rhea" id="RHEA:66592"/>
        <dbReference type="Rhea" id="RHEA-COMP:13180"/>
        <dbReference type="Rhea" id="RHEA-COMP:16897"/>
        <dbReference type="Rhea" id="RHEA-COMP:17067"/>
        <dbReference type="ChEBI" id="CHEBI:15378"/>
        <dbReference type="ChEBI" id="CHEBI:136412"/>
        <dbReference type="ChEBI" id="CHEBI:157695"/>
        <dbReference type="ChEBI" id="CHEBI:167181"/>
        <dbReference type="EC" id="4.2.99.18"/>
    </reaction>
</comment>
<dbReference type="SMART" id="SM00898">
    <property type="entry name" value="Fapy_DNA_glyco"/>
    <property type="match status" value="1"/>
</dbReference>
<accession>A0A7C4ZFS9</accession>
<dbReference type="FunFam" id="1.10.8.50:FF:000003">
    <property type="entry name" value="Formamidopyrimidine-DNA glycosylase"/>
    <property type="match status" value="1"/>
</dbReference>
<dbReference type="InterPro" id="IPR000214">
    <property type="entry name" value="Znf_DNA_glyclase/AP_lyase"/>
</dbReference>
<evidence type="ECO:0000256" key="1">
    <source>
        <dbReference type="ARBA" id="ARBA00001668"/>
    </source>
</evidence>
<keyword evidence="12 15" id="KW-0511">Multifunctional enzyme</keyword>
<dbReference type="InterPro" id="IPR035937">
    <property type="entry name" value="FPG_N"/>
</dbReference>
<dbReference type="Gene3D" id="3.20.190.10">
    <property type="entry name" value="MutM-like, N-terminal"/>
    <property type="match status" value="1"/>
</dbReference>
<dbReference type="SUPFAM" id="SSF81624">
    <property type="entry name" value="N-terminal domain of MutM-like DNA repair proteins"/>
    <property type="match status" value="1"/>
</dbReference>
<dbReference type="InterPro" id="IPR010979">
    <property type="entry name" value="Ribosomal_uS13-like_H2TH"/>
</dbReference>
<evidence type="ECO:0000256" key="15">
    <source>
        <dbReference type="HAMAP-Rule" id="MF_00103"/>
    </source>
</evidence>
<dbReference type="Gene3D" id="1.10.8.50">
    <property type="match status" value="1"/>
</dbReference>
<dbReference type="NCBIfam" id="NF002211">
    <property type="entry name" value="PRK01103.1"/>
    <property type="match status" value="1"/>
</dbReference>
<dbReference type="HAMAP" id="MF_00103">
    <property type="entry name" value="Fapy_DNA_glycosyl"/>
    <property type="match status" value="1"/>
</dbReference>
<keyword evidence="9 15" id="KW-0238">DNA-binding</keyword>
<dbReference type="SUPFAM" id="SSF57716">
    <property type="entry name" value="Glucocorticoid receptor-like (DNA-binding domain)"/>
    <property type="match status" value="1"/>
</dbReference>
<evidence type="ECO:0000259" key="17">
    <source>
        <dbReference type="PROSITE" id="PS51068"/>
    </source>
</evidence>
<evidence type="ECO:0000256" key="4">
    <source>
        <dbReference type="ARBA" id="ARBA00022723"/>
    </source>
</evidence>
<dbReference type="AlphaFoldDB" id="A0A7C4ZFS9"/>
<dbReference type="EC" id="4.2.99.18" evidence="15"/>
<dbReference type="Pfam" id="PF01149">
    <property type="entry name" value="Fapy_DNA_glyco"/>
    <property type="match status" value="1"/>
</dbReference>
<comment type="catalytic activity">
    <reaction evidence="1 15">
        <text>Hydrolysis of DNA containing ring-opened 7-methylguanine residues, releasing 2,6-diamino-4-hydroxy-5-(N-methyl)formamidopyrimidine.</text>
        <dbReference type="EC" id="3.2.2.23"/>
    </reaction>
</comment>
<comment type="similarity">
    <text evidence="2 15">Belongs to the FPG family.</text>
</comment>
<evidence type="ECO:0000256" key="12">
    <source>
        <dbReference type="ARBA" id="ARBA00023268"/>
    </source>
</evidence>